<feature type="region of interest" description="Disordered" evidence="1">
    <location>
        <begin position="1"/>
        <end position="64"/>
    </location>
</feature>
<proteinExistence type="predicted"/>
<evidence type="ECO:0000313" key="2">
    <source>
        <dbReference type="EMBL" id="CAA9517847.1"/>
    </source>
</evidence>
<evidence type="ECO:0000256" key="1">
    <source>
        <dbReference type="SAM" id="MobiDB-lite"/>
    </source>
</evidence>
<feature type="compositionally biased region" description="Polar residues" evidence="1">
    <location>
        <begin position="55"/>
        <end position="64"/>
    </location>
</feature>
<dbReference type="EMBL" id="CADCVT010000298">
    <property type="protein sequence ID" value="CAA9517847.1"/>
    <property type="molecule type" value="Genomic_DNA"/>
</dbReference>
<organism evidence="2">
    <name type="scientific">uncultured Solirubrobacteraceae bacterium</name>
    <dbReference type="NCBI Taxonomy" id="1162706"/>
    <lineage>
        <taxon>Bacteria</taxon>
        <taxon>Bacillati</taxon>
        <taxon>Actinomycetota</taxon>
        <taxon>Thermoleophilia</taxon>
        <taxon>Solirubrobacterales</taxon>
        <taxon>Solirubrobacteraceae</taxon>
        <taxon>environmental samples</taxon>
    </lineage>
</organism>
<gene>
    <name evidence="2" type="ORF">AVDCRST_MAG85-2723</name>
</gene>
<name>A0A6J4T9Q3_9ACTN</name>
<protein>
    <submittedName>
        <fullName evidence="2">Uncharacterized protein</fullName>
    </submittedName>
</protein>
<sequence length="64" mass="6803">MTVKSGAHGVDARGRPRGRLHVPLERAVRLAGPPRASRADGGRALLRQRAPARQTSSRVSAGRP</sequence>
<dbReference type="AlphaFoldDB" id="A0A6J4T9Q3"/>
<reference evidence="2" key="1">
    <citation type="submission" date="2020-02" db="EMBL/GenBank/DDBJ databases">
        <authorList>
            <person name="Meier V. D."/>
        </authorList>
    </citation>
    <scope>NUCLEOTIDE SEQUENCE</scope>
    <source>
        <strain evidence="2">AVDCRST_MAG85</strain>
    </source>
</reference>
<feature type="compositionally biased region" description="Low complexity" evidence="1">
    <location>
        <begin position="43"/>
        <end position="54"/>
    </location>
</feature>
<accession>A0A6J4T9Q3</accession>